<keyword evidence="13" id="KW-1185">Reference proteome</keyword>
<dbReference type="PROSITE" id="PS50885">
    <property type="entry name" value="HAMP"/>
    <property type="match status" value="1"/>
</dbReference>
<organism evidence="12 13">
    <name type="scientific">Pseudomonas muyukensis</name>
    <dbReference type="NCBI Taxonomy" id="2842357"/>
    <lineage>
        <taxon>Bacteria</taxon>
        <taxon>Pseudomonadati</taxon>
        <taxon>Pseudomonadota</taxon>
        <taxon>Gammaproteobacteria</taxon>
        <taxon>Pseudomonadales</taxon>
        <taxon>Pseudomonadaceae</taxon>
        <taxon>Pseudomonas</taxon>
    </lineage>
</organism>
<evidence type="ECO:0000256" key="7">
    <source>
        <dbReference type="ARBA" id="ARBA00022989"/>
    </source>
</evidence>
<dbReference type="PANTHER" id="PTHR45436:SF5">
    <property type="entry name" value="SENSOR HISTIDINE KINASE TRCS"/>
    <property type="match status" value="1"/>
</dbReference>
<dbReference type="InterPro" id="IPR005467">
    <property type="entry name" value="His_kinase_dom"/>
</dbReference>
<dbReference type="InterPro" id="IPR003660">
    <property type="entry name" value="HAMP_dom"/>
</dbReference>
<keyword evidence="9" id="KW-0472">Membrane</keyword>
<protein>
    <recommendedName>
        <fullName evidence="2">histidine kinase</fullName>
        <ecNumber evidence="2">2.7.13.3</ecNumber>
    </recommendedName>
</protein>
<dbReference type="InterPro" id="IPR050428">
    <property type="entry name" value="TCS_sensor_his_kinase"/>
</dbReference>
<dbReference type="Pfam" id="PF02518">
    <property type="entry name" value="HATPase_c"/>
    <property type="match status" value="1"/>
</dbReference>
<evidence type="ECO:0000313" key="13">
    <source>
        <dbReference type="Proteomes" id="UP001047646"/>
    </source>
</evidence>
<dbReference type="SMART" id="SM00304">
    <property type="entry name" value="HAMP"/>
    <property type="match status" value="1"/>
</dbReference>
<proteinExistence type="predicted"/>
<evidence type="ECO:0000256" key="9">
    <source>
        <dbReference type="SAM" id="Phobius"/>
    </source>
</evidence>
<feature type="transmembrane region" description="Helical" evidence="9">
    <location>
        <begin position="12"/>
        <end position="32"/>
    </location>
</feature>
<dbReference type="Proteomes" id="UP001047646">
    <property type="component" value="Chromosome"/>
</dbReference>
<keyword evidence="8" id="KW-0902">Two-component regulatory system</keyword>
<keyword evidence="3" id="KW-0597">Phosphoprotein</keyword>
<gene>
    <name evidence="12" type="ORF">KSS95_16130</name>
</gene>
<evidence type="ECO:0000256" key="5">
    <source>
        <dbReference type="ARBA" id="ARBA00022692"/>
    </source>
</evidence>
<reference evidence="12" key="1">
    <citation type="journal article" date="2021" name="Microorganisms">
        <title>The Ever-Expanding Pseudomonas Genus: Description of 43 New Species and Partition of the Pseudomonas putida Group.</title>
        <authorList>
            <person name="Girard L."/>
            <person name="Lood C."/>
            <person name="Hofte M."/>
            <person name="Vandamme P."/>
            <person name="Rokni-Zadeh H."/>
            <person name="van Noort V."/>
            <person name="Lavigne R."/>
            <person name="De Mot R."/>
        </authorList>
    </citation>
    <scope>NUCLEOTIDE SEQUENCE</scope>
    <source>
        <strain evidence="12">COW39</strain>
    </source>
</reference>
<dbReference type="InterPro" id="IPR003661">
    <property type="entry name" value="HisK_dim/P_dom"/>
</dbReference>
<keyword evidence="5 9" id="KW-0812">Transmembrane</keyword>
<evidence type="ECO:0000256" key="2">
    <source>
        <dbReference type="ARBA" id="ARBA00012438"/>
    </source>
</evidence>
<evidence type="ECO:0000256" key="4">
    <source>
        <dbReference type="ARBA" id="ARBA00022679"/>
    </source>
</evidence>
<evidence type="ECO:0000256" key="8">
    <source>
        <dbReference type="ARBA" id="ARBA00023012"/>
    </source>
</evidence>
<keyword evidence="6" id="KW-0418">Kinase</keyword>
<accession>A0ABX8M3G2</accession>
<feature type="domain" description="HAMP" evidence="11">
    <location>
        <begin position="112"/>
        <end position="166"/>
    </location>
</feature>
<comment type="catalytic activity">
    <reaction evidence="1">
        <text>ATP + protein L-histidine = ADP + protein N-phospho-L-histidine.</text>
        <dbReference type="EC" id="2.7.13.3"/>
    </reaction>
</comment>
<evidence type="ECO:0000259" key="10">
    <source>
        <dbReference type="PROSITE" id="PS50109"/>
    </source>
</evidence>
<dbReference type="EC" id="2.7.13.3" evidence="2"/>
<evidence type="ECO:0000256" key="6">
    <source>
        <dbReference type="ARBA" id="ARBA00022777"/>
    </source>
</evidence>
<feature type="transmembrane region" description="Helical" evidence="9">
    <location>
        <begin position="89"/>
        <end position="111"/>
    </location>
</feature>
<evidence type="ECO:0000313" key="12">
    <source>
        <dbReference type="EMBL" id="QXH33697.1"/>
    </source>
</evidence>
<sequence length="387" mass="42875">MKRPPRLWQWVGWRMGLIAGGAVLSMALIMWVRYLCWQLEIDAKIPLHARTQFAASMAAPQGREGEIWAYISRYYSLDDIRPGISGADWWTIALLLSAALPLILVTGFLLLRPLSSRFIAIAKAARQVAGGNLDISLPISARMPLEVQRLAGDFNSMTRRLRLYEQEVQASSAVLAHELRTPLNAAMGRVRGMLDTVFPANPEQLGLVLHQLEHLNLLVDDLLLLSLAQAGQLPLQPSRFTLKALLDERITWFKPQLAAAARKVWVIGLPAEQIHADRKRIGQVFNILLDNYLRYAAAGGDLCIQCQATAQRLTLSFQDRGPGLSEQDVQRVFQRFWRQEPSRNRHAGGSGLGLSIAQAICTAHGGSIEAYQGVQGGLVIELSLPRG</sequence>
<name>A0ABX8M3G2_9PSED</name>
<keyword evidence="4" id="KW-0808">Transferase</keyword>
<feature type="domain" description="Histidine kinase" evidence="10">
    <location>
        <begin position="174"/>
        <end position="387"/>
    </location>
</feature>
<dbReference type="RefSeq" id="WP_217848070.1">
    <property type="nucleotide sequence ID" value="NZ_CP077073.1"/>
</dbReference>
<dbReference type="PANTHER" id="PTHR45436">
    <property type="entry name" value="SENSOR HISTIDINE KINASE YKOH"/>
    <property type="match status" value="1"/>
</dbReference>
<keyword evidence="7 9" id="KW-1133">Transmembrane helix</keyword>
<evidence type="ECO:0000259" key="11">
    <source>
        <dbReference type="PROSITE" id="PS50885"/>
    </source>
</evidence>
<dbReference type="Pfam" id="PF00672">
    <property type="entry name" value="HAMP"/>
    <property type="match status" value="1"/>
</dbReference>
<dbReference type="InterPro" id="IPR003594">
    <property type="entry name" value="HATPase_dom"/>
</dbReference>
<dbReference type="CDD" id="cd06225">
    <property type="entry name" value="HAMP"/>
    <property type="match status" value="1"/>
</dbReference>
<dbReference type="SMART" id="SM00387">
    <property type="entry name" value="HATPase_c"/>
    <property type="match status" value="1"/>
</dbReference>
<dbReference type="Pfam" id="PF00512">
    <property type="entry name" value="HisKA"/>
    <property type="match status" value="1"/>
</dbReference>
<dbReference type="PROSITE" id="PS50109">
    <property type="entry name" value="HIS_KIN"/>
    <property type="match status" value="1"/>
</dbReference>
<dbReference type="EMBL" id="CP077073">
    <property type="protein sequence ID" value="QXH33697.1"/>
    <property type="molecule type" value="Genomic_DNA"/>
</dbReference>
<dbReference type="SMART" id="SM00388">
    <property type="entry name" value="HisKA"/>
    <property type="match status" value="1"/>
</dbReference>
<evidence type="ECO:0000256" key="3">
    <source>
        <dbReference type="ARBA" id="ARBA00022553"/>
    </source>
</evidence>
<evidence type="ECO:0000256" key="1">
    <source>
        <dbReference type="ARBA" id="ARBA00000085"/>
    </source>
</evidence>
<dbReference type="CDD" id="cd00082">
    <property type="entry name" value="HisKA"/>
    <property type="match status" value="1"/>
</dbReference>